<dbReference type="Pfam" id="PF08239">
    <property type="entry name" value="SH3_3"/>
    <property type="match status" value="1"/>
</dbReference>
<dbReference type="PROSITE" id="PS51781">
    <property type="entry name" value="SH3B"/>
    <property type="match status" value="1"/>
</dbReference>
<evidence type="ECO:0000313" key="11">
    <source>
        <dbReference type="Proteomes" id="UP000290244"/>
    </source>
</evidence>
<dbReference type="GO" id="GO:0016020">
    <property type="term" value="C:membrane"/>
    <property type="evidence" value="ECO:0007669"/>
    <property type="project" value="UniProtKB-SubCell"/>
</dbReference>
<reference evidence="10 11" key="1">
    <citation type="submission" date="2018-12" db="EMBL/GenBank/DDBJ databases">
        <title>Complete genome of Litorilituus sediminis.</title>
        <authorList>
            <person name="Liu A."/>
            <person name="Rong J."/>
        </authorList>
    </citation>
    <scope>NUCLEOTIDE SEQUENCE [LARGE SCALE GENOMIC DNA]</scope>
    <source>
        <strain evidence="10 11">JCM 17549</strain>
    </source>
</reference>
<dbReference type="KEGG" id="lsd:EMK97_07950"/>
<evidence type="ECO:0000256" key="8">
    <source>
        <dbReference type="SAM" id="SignalP"/>
    </source>
</evidence>
<sequence>MKNFTQVLAILLSFAISPISYAQETEQGMQSGFIIDELTIFMHAGPGTNYRILGTITAGTQIQITGQADKGYNQIIDDKGRTTWIESKYITDKPGLRFVVAELNGKIASSSEYTSQLDGEVNDLKAKISTLEQANTSLTNEAAQLTKTLANTQSKLKDQDMNIKKQWFFNGAAVLGIGLLLGLILPKFFARRRSSMDSWQ</sequence>
<protein>
    <submittedName>
        <fullName evidence="10">TIGR04211 family SH3 domain-containing protein</fullName>
    </submittedName>
</protein>
<name>A0A4P6P842_9GAMM</name>
<evidence type="ECO:0000256" key="2">
    <source>
        <dbReference type="ARBA" id="ARBA00022692"/>
    </source>
</evidence>
<feature type="signal peptide" evidence="8">
    <location>
        <begin position="1"/>
        <end position="22"/>
    </location>
</feature>
<keyword evidence="2 7" id="KW-0812">Transmembrane</keyword>
<dbReference type="OrthoDB" id="9790951at2"/>
<dbReference type="InterPro" id="IPR016476">
    <property type="entry name" value="SH3_dom_pro"/>
</dbReference>
<keyword evidence="11" id="KW-1185">Reference proteome</keyword>
<organism evidence="10 11">
    <name type="scientific">Litorilituus sediminis</name>
    <dbReference type="NCBI Taxonomy" id="718192"/>
    <lineage>
        <taxon>Bacteria</taxon>
        <taxon>Pseudomonadati</taxon>
        <taxon>Pseudomonadota</taxon>
        <taxon>Gammaproteobacteria</taxon>
        <taxon>Alteromonadales</taxon>
        <taxon>Colwelliaceae</taxon>
        <taxon>Litorilituus</taxon>
    </lineage>
</organism>
<feature type="domain" description="SH3b" evidence="9">
    <location>
        <begin position="29"/>
        <end position="94"/>
    </location>
</feature>
<dbReference type="Gene3D" id="2.30.30.40">
    <property type="entry name" value="SH3 Domains"/>
    <property type="match status" value="1"/>
</dbReference>
<dbReference type="InterPro" id="IPR003646">
    <property type="entry name" value="SH3-like_bac-type"/>
</dbReference>
<evidence type="ECO:0000256" key="6">
    <source>
        <dbReference type="SAM" id="Coils"/>
    </source>
</evidence>
<feature type="transmembrane region" description="Helical" evidence="7">
    <location>
        <begin position="167"/>
        <end position="190"/>
    </location>
</feature>
<comment type="subcellular location">
    <subcellularLocation>
        <location evidence="1">Membrane</location>
        <topology evidence="1">Single-pass membrane protein</topology>
    </subcellularLocation>
</comment>
<dbReference type="NCBIfam" id="TIGR04211">
    <property type="entry name" value="SH3_and_anchor"/>
    <property type="match status" value="1"/>
</dbReference>
<dbReference type="EMBL" id="CP034759">
    <property type="protein sequence ID" value="QBG35645.1"/>
    <property type="molecule type" value="Genomic_DNA"/>
</dbReference>
<keyword evidence="5 7" id="KW-0472">Membrane</keyword>
<feature type="chain" id="PRO_5020759336" evidence="8">
    <location>
        <begin position="23"/>
        <end position="200"/>
    </location>
</feature>
<proteinExistence type="predicted"/>
<dbReference type="Proteomes" id="UP000290244">
    <property type="component" value="Chromosome"/>
</dbReference>
<keyword evidence="3 8" id="KW-0732">Signal</keyword>
<dbReference type="SMART" id="SM00287">
    <property type="entry name" value="SH3b"/>
    <property type="match status" value="1"/>
</dbReference>
<evidence type="ECO:0000313" key="10">
    <source>
        <dbReference type="EMBL" id="QBG35645.1"/>
    </source>
</evidence>
<evidence type="ECO:0000259" key="9">
    <source>
        <dbReference type="PROSITE" id="PS51781"/>
    </source>
</evidence>
<evidence type="ECO:0000256" key="3">
    <source>
        <dbReference type="ARBA" id="ARBA00022729"/>
    </source>
</evidence>
<evidence type="ECO:0000256" key="1">
    <source>
        <dbReference type="ARBA" id="ARBA00004167"/>
    </source>
</evidence>
<dbReference type="RefSeq" id="WP_130601022.1">
    <property type="nucleotide sequence ID" value="NZ_CP034759.1"/>
</dbReference>
<gene>
    <name evidence="10" type="ORF">EMK97_07950</name>
</gene>
<keyword evidence="6" id="KW-0175">Coiled coil</keyword>
<evidence type="ECO:0000256" key="7">
    <source>
        <dbReference type="SAM" id="Phobius"/>
    </source>
</evidence>
<evidence type="ECO:0000256" key="5">
    <source>
        <dbReference type="ARBA" id="ARBA00023136"/>
    </source>
</evidence>
<evidence type="ECO:0000256" key="4">
    <source>
        <dbReference type="ARBA" id="ARBA00022989"/>
    </source>
</evidence>
<keyword evidence="4 7" id="KW-1133">Transmembrane helix</keyword>
<dbReference type="AlphaFoldDB" id="A0A4P6P842"/>
<feature type="coiled-coil region" evidence="6">
    <location>
        <begin position="114"/>
        <end position="155"/>
    </location>
</feature>
<accession>A0A4P6P842</accession>
<dbReference type="PIRSF" id="PIRSF006158">
    <property type="entry name" value="UCP006158_SH3"/>
    <property type="match status" value="1"/>
</dbReference>